<dbReference type="Proteomes" id="UP000019141">
    <property type="component" value="Unassembled WGS sequence"/>
</dbReference>
<protein>
    <recommendedName>
        <fullName evidence="3">Calcineurin-like phosphoesterase domain-containing protein</fullName>
    </recommendedName>
</protein>
<dbReference type="PANTHER" id="PTHR10161">
    <property type="entry name" value="TARTRATE-RESISTANT ACID PHOSPHATASE TYPE 5"/>
    <property type="match status" value="1"/>
</dbReference>
<dbReference type="InterPro" id="IPR004843">
    <property type="entry name" value="Calcineurin-like_PHP"/>
</dbReference>
<keyword evidence="5" id="KW-1185">Reference proteome</keyword>
<dbReference type="AlphaFoldDB" id="W4LHZ7"/>
<dbReference type="PANTHER" id="PTHR10161:SF14">
    <property type="entry name" value="TARTRATE-RESISTANT ACID PHOSPHATASE TYPE 5"/>
    <property type="match status" value="1"/>
</dbReference>
<accession>W4LHZ7</accession>
<sequence>MPRRRTTCGISGLILCIWLVSCADYNRNYAPDAVHWNQPLPDAPIAHTVFLIGDAGDAKNGKIPPALTLLGSHLQGAATNSTVVFLGDNLYPDGMAPEQAAAERADDEFRLKAQLDVVRGFPGHVFFVPGNHDWYSYGLEGLKRQQLFIETYLERHGAWQPNSGCGDPKVIRLSESLVLILLDTEWWLTDWDDEPGINQGCAAKSRNHFKALFEEALQRHREKHVIIAMHHPMYSQGPHGGTSTVKEHLFPLTRLNPYLWFPLPVLGSIYPLYRAFFGTRQDIAHPGYQALRRAILDAARQHGHFIFVAGHDHSLQYAEADGQSFIISGAGSKRSATRTGQGTQFGYGQYGFAQLTIYRDGSVWVQFWSVDHPPDPSGQLVFRKQLKPAWPR</sequence>
<dbReference type="InterPro" id="IPR051558">
    <property type="entry name" value="Metallophosphoesterase_PAP"/>
</dbReference>
<dbReference type="SUPFAM" id="SSF56300">
    <property type="entry name" value="Metallo-dependent phosphatases"/>
    <property type="match status" value="1"/>
</dbReference>
<evidence type="ECO:0000313" key="4">
    <source>
        <dbReference type="EMBL" id="ETW97607.1"/>
    </source>
</evidence>
<dbReference type="Pfam" id="PF00149">
    <property type="entry name" value="Metallophos"/>
    <property type="match status" value="1"/>
</dbReference>
<proteinExistence type="predicted"/>
<dbReference type="GO" id="GO:0016787">
    <property type="term" value="F:hydrolase activity"/>
    <property type="evidence" value="ECO:0007669"/>
    <property type="project" value="UniProtKB-KW"/>
</dbReference>
<evidence type="ECO:0000259" key="3">
    <source>
        <dbReference type="Pfam" id="PF00149"/>
    </source>
</evidence>
<gene>
    <name evidence="4" type="ORF">ETSY1_22030</name>
</gene>
<keyword evidence="1" id="KW-0732">Signal</keyword>
<comment type="caution">
    <text evidence="4">The sequence shown here is derived from an EMBL/GenBank/DDBJ whole genome shotgun (WGS) entry which is preliminary data.</text>
</comment>
<evidence type="ECO:0000313" key="5">
    <source>
        <dbReference type="Proteomes" id="UP000019141"/>
    </source>
</evidence>
<dbReference type="InterPro" id="IPR029052">
    <property type="entry name" value="Metallo-depent_PP-like"/>
</dbReference>
<organism evidence="4 5">
    <name type="scientific">Entotheonella factor</name>
    <dbReference type="NCBI Taxonomy" id="1429438"/>
    <lineage>
        <taxon>Bacteria</taxon>
        <taxon>Pseudomonadati</taxon>
        <taxon>Nitrospinota/Tectimicrobiota group</taxon>
        <taxon>Candidatus Tectimicrobiota</taxon>
        <taxon>Candidatus Entotheonellia</taxon>
        <taxon>Candidatus Entotheonellales</taxon>
        <taxon>Candidatus Entotheonellaceae</taxon>
        <taxon>Candidatus Entotheonella</taxon>
    </lineage>
</organism>
<keyword evidence="2" id="KW-0378">Hydrolase</keyword>
<evidence type="ECO:0000256" key="1">
    <source>
        <dbReference type="ARBA" id="ARBA00022729"/>
    </source>
</evidence>
<dbReference type="HOGENOM" id="CLU_703355_0_0_7"/>
<dbReference type="PROSITE" id="PS51257">
    <property type="entry name" value="PROKAR_LIPOPROTEIN"/>
    <property type="match status" value="1"/>
</dbReference>
<feature type="domain" description="Calcineurin-like phosphoesterase" evidence="3">
    <location>
        <begin position="49"/>
        <end position="247"/>
    </location>
</feature>
<evidence type="ECO:0000256" key="2">
    <source>
        <dbReference type="ARBA" id="ARBA00022801"/>
    </source>
</evidence>
<name>W4LHZ7_ENTF1</name>
<reference evidence="4 5" key="1">
    <citation type="journal article" date="2014" name="Nature">
        <title>An environmental bacterial taxon with a large and distinct metabolic repertoire.</title>
        <authorList>
            <person name="Wilson M.C."/>
            <person name="Mori T."/>
            <person name="Ruckert C."/>
            <person name="Uria A.R."/>
            <person name="Helf M.J."/>
            <person name="Takada K."/>
            <person name="Gernert C."/>
            <person name="Steffens U.A."/>
            <person name="Heycke N."/>
            <person name="Schmitt S."/>
            <person name="Rinke C."/>
            <person name="Helfrich E.J."/>
            <person name="Brachmann A.O."/>
            <person name="Gurgui C."/>
            <person name="Wakimoto T."/>
            <person name="Kracht M."/>
            <person name="Crusemann M."/>
            <person name="Hentschel U."/>
            <person name="Abe I."/>
            <person name="Matsunaga S."/>
            <person name="Kalinowski J."/>
            <person name="Takeyama H."/>
            <person name="Piel J."/>
        </authorList>
    </citation>
    <scope>NUCLEOTIDE SEQUENCE [LARGE SCALE GENOMIC DNA]</scope>
    <source>
        <strain evidence="5">TSY1</strain>
    </source>
</reference>
<dbReference type="EMBL" id="AZHW01000643">
    <property type="protein sequence ID" value="ETW97607.1"/>
    <property type="molecule type" value="Genomic_DNA"/>
</dbReference>
<dbReference type="Gene3D" id="3.60.21.10">
    <property type="match status" value="2"/>
</dbReference>